<protein>
    <submittedName>
        <fullName evidence="2">Uncharacterized protein</fullName>
    </submittedName>
</protein>
<feature type="compositionally biased region" description="Low complexity" evidence="1">
    <location>
        <begin position="562"/>
        <end position="575"/>
    </location>
</feature>
<evidence type="ECO:0000256" key="1">
    <source>
        <dbReference type="SAM" id="MobiDB-lite"/>
    </source>
</evidence>
<dbReference type="AlphaFoldDB" id="A0A1Y2DPG4"/>
<organism evidence="2 3">
    <name type="scientific">Leucosporidium creatinivorum</name>
    <dbReference type="NCBI Taxonomy" id="106004"/>
    <lineage>
        <taxon>Eukaryota</taxon>
        <taxon>Fungi</taxon>
        <taxon>Dikarya</taxon>
        <taxon>Basidiomycota</taxon>
        <taxon>Pucciniomycotina</taxon>
        <taxon>Microbotryomycetes</taxon>
        <taxon>Leucosporidiales</taxon>
        <taxon>Leucosporidium</taxon>
    </lineage>
</organism>
<feature type="region of interest" description="Disordered" evidence="1">
    <location>
        <begin position="472"/>
        <end position="530"/>
    </location>
</feature>
<feature type="region of interest" description="Disordered" evidence="1">
    <location>
        <begin position="389"/>
        <end position="418"/>
    </location>
</feature>
<dbReference type="Proteomes" id="UP000193467">
    <property type="component" value="Unassembled WGS sequence"/>
</dbReference>
<gene>
    <name evidence="2" type="ORF">BCR35DRAFT_355199</name>
</gene>
<feature type="region of interest" description="Disordered" evidence="1">
    <location>
        <begin position="129"/>
        <end position="165"/>
    </location>
</feature>
<feature type="compositionally biased region" description="Low complexity" evidence="1">
    <location>
        <begin position="507"/>
        <end position="530"/>
    </location>
</feature>
<dbReference type="STRING" id="106004.A0A1Y2DPG4"/>
<dbReference type="EMBL" id="MCGR01000072">
    <property type="protein sequence ID" value="ORY61181.1"/>
    <property type="molecule type" value="Genomic_DNA"/>
</dbReference>
<evidence type="ECO:0000313" key="2">
    <source>
        <dbReference type="EMBL" id="ORY61181.1"/>
    </source>
</evidence>
<evidence type="ECO:0000313" key="3">
    <source>
        <dbReference type="Proteomes" id="UP000193467"/>
    </source>
</evidence>
<accession>A0A1Y2DPG4</accession>
<feature type="compositionally biased region" description="Polar residues" evidence="1">
    <location>
        <begin position="72"/>
        <end position="81"/>
    </location>
</feature>
<feature type="compositionally biased region" description="Low complexity" evidence="1">
    <location>
        <begin position="85"/>
        <end position="105"/>
    </location>
</feature>
<feature type="region of interest" description="Disordered" evidence="1">
    <location>
        <begin position="72"/>
        <end position="116"/>
    </location>
</feature>
<sequence>MGIWSPDAYDELLLSKVKTLLGAVLNQPKRNGTRVSYEQFVKDLDVNHKTNLAAMEKIVYETTVRMRRPARTTNASISTAHAPQASTSANSTRRLASSSSNNLANHTDGATRIGSRSWRLNGRRMLALSDTTSESSSDDDVEYQPVTNDDGAGFGEQQPHDQPTVSRLLRMQVERERRREAAAEDHVVEGGDHVVEGGDSAVVASTSEANSQRNLRRAIDYLRADSDAARSRVMDDLFGYEDNRPTFTPSSIRANRTNHPLAIHTIPILPTFQELWSILLDDTPYPSESITSLPDLVRAINASPFSTTQLLADDLRALCTELVERDPTIAIRIGNVVRNRNPASRARSGAREGNPRDLTSLFHEHFPDEGEEEGMGPGGEFEFSSFARERRAHRRAERDRAEGAGAAPREGAGEQDGADGAAMEFEAPVDVDEGLGAESFDAAQARTLRESRRAAVDRQLQALRDEMPSLAALPSNVDDNSGASLGTSAAPSTSADTPHSHLATDDTPASSLAQSPAAPASPPTTTIAASGSEQPLNLAPLSRPLTSAAIAEAAQIARRRIAPLPSSTSSSASGTPTGGSGAPRAQRASASVFGLVPEDGQPRTTTRINLGAMLRAGWDM</sequence>
<reference evidence="2 3" key="1">
    <citation type="submission" date="2016-07" db="EMBL/GenBank/DDBJ databases">
        <title>Pervasive Adenine N6-methylation of Active Genes in Fungi.</title>
        <authorList>
            <consortium name="DOE Joint Genome Institute"/>
            <person name="Mondo S.J."/>
            <person name="Dannebaum R.O."/>
            <person name="Kuo R.C."/>
            <person name="Labutti K."/>
            <person name="Haridas S."/>
            <person name="Kuo A."/>
            <person name="Salamov A."/>
            <person name="Ahrendt S.R."/>
            <person name="Lipzen A."/>
            <person name="Sullivan W."/>
            <person name="Andreopoulos W.B."/>
            <person name="Clum A."/>
            <person name="Lindquist E."/>
            <person name="Daum C."/>
            <person name="Ramamoorthy G.K."/>
            <person name="Gryganskyi A."/>
            <person name="Culley D."/>
            <person name="Magnuson J.K."/>
            <person name="James T.Y."/>
            <person name="O'Malley M.A."/>
            <person name="Stajich J.E."/>
            <person name="Spatafora J.W."/>
            <person name="Visel A."/>
            <person name="Grigoriev I.V."/>
        </authorList>
    </citation>
    <scope>NUCLEOTIDE SEQUENCE [LARGE SCALE GENOMIC DNA]</scope>
    <source>
        <strain evidence="2 3">62-1032</strain>
    </source>
</reference>
<dbReference type="OrthoDB" id="2537961at2759"/>
<proteinExistence type="predicted"/>
<feature type="region of interest" description="Disordered" evidence="1">
    <location>
        <begin position="341"/>
        <end position="361"/>
    </location>
</feature>
<comment type="caution">
    <text evidence="2">The sequence shown here is derived from an EMBL/GenBank/DDBJ whole genome shotgun (WGS) entry which is preliminary data.</text>
</comment>
<dbReference type="InParanoid" id="A0A1Y2DPG4"/>
<feature type="compositionally biased region" description="Polar residues" evidence="1">
    <location>
        <begin position="477"/>
        <end position="497"/>
    </location>
</feature>
<name>A0A1Y2DPG4_9BASI</name>
<feature type="region of interest" description="Disordered" evidence="1">
    <location>
        <begin position="562"/>
        <end position="603"/>
    </location>
</feature>
<keyword evidence="3" id="KW-1185">Reference proteome</keyword>